<comment type="catalytic activity">
    <reaction evidence="5">
        <text>glycyl-tRNA(Gly) + acetyl-CoA = N-acetylglycyl-tRNA(Gly) + CoA + H(+)</text>
        <dbReference type="Rhea" id="RHEA:81867"/>
        <dbReference type="Rhea" id="RHEA-COMP:9683"/>
        <dbReference type="Rhea" id="RHEA-COMP:19766"/>
        <dbReference type="ChEBI" id="CHEBI:15378"/>
        <dbReference type="ChEBI" id="CHEBI:57287"/>
        <dbReference type="ChEBI" id="CHEBI:57288"/>
        <dbReference type="ChEBI" id="CHEBI:78522"/>
        <dbReference type="ChEBI" id="CHEBI:232036"/>
    </reaction>
</comment>
<proteinExistence type="predicted"/>
<organism evidence="7 8">
    <name type="scientific">Lentibacillus halophilus</name>
    <dbReference type="NCBI Taxonomy" id="295065"/>
    <lineage>
        <taxon>Bacteria</taxon>
        <taxon>Bacillati</taxon>
        <taxon>Bacillota</taxon>
        <taxon>Bacilli</taxon>
        <taxon>Bacillales</taxon>
        <taxon>Bacillaceae</taxon>
        <taxon>Lentibacillus</taxon>
    </lineage>
</organism>
<dbReference type="RefSeq" id="WP_343752476.1">
    <property type="nucleotide sequence ID" value="NZ_BAAADM010000045.1"/>
</dbReference>
<dbReference type="InterPro" id="IPR000182">
    <property type="entry name" value="GNAT_dom"/>
</dbReference>
<evidence type="ECO:0000256" key="1">
    <source>
        <dbReference type="ARBA" id="ARBA00022491"/>
    </source>
</evidence>
<evidence type="ECO:0000313" key="8">
    <source>
        <dbReference type="Proteomes" id="UP001501459"/>
    </source>
</evidence>
<dbReference type="EMBL" id="BAAADM010000045">
    <property type="protein sequence ID" value="GAA0440995.1"/>
    <property type="molecule type" value="Genomic_DNA"/>
</dbReference>
<protein>
    <recommendedName>
        <fullName evidence="6">N-acetyltransferase domain-containing protein</fullName>
    </recommendedName>
</protein>
<keyword evidence="1" id="KW-0678">Repressor</keyword>
<dbReference type="Proteomes" id="UP001501459">
    <property type="component" value="Unassembled WGS sequence"/>
</dbReference>
<keyword evidence="4" id="KW-0012">Acyltransferase</keyword>
<gene>
    <name evidence="7" type="ORF">GCM10008983_17600</name>
</gene>
<dbReference type="InterPro" id="IPR016181">
    <property type="entry name" value="Acyl_CoA_acyltransferase"/>
</dbReference>
<name>A0ABP3J4D4_9BACI</name>
<evidence type="ECO:0000259" key="6">
    <source>
        <dbReference type="Pfam" id="PF00583"/>
    </source>
</evidence>
<dbReference type="SUPFAM" id="SSF55729">
    <property type="entry name" value="Acyl-CoA N-acyltransferases (Nat)"/>
    <property type="match status" value="1"/>
</dbReference>
<feature type="domain" description="N-acetyltransferase" evidence="6">
    <location>
        <begin position="38"/>
        <end position="160"/>
    </location>
</feature>
<dbReference type="Pfam" id="PF00583">
    <property type="entry name" value="Acetyltransf_1"/>
    <property type="match status" value="1"/>
</dbReference>
<keyword evidence="8" id="KW-1185">Reference proteome</keyword>
<reference evidence="8" key="1">
    <citation type="journal article" date="2019" name="Int. J. Syst. Evol. Microbiol.">
        <title>The Global Catalogue of Microorganisms (GCM) 10K type strain sequencing project: providing services to taxonomists for standard genome sequencing and annotation.</title>
        <authorList>
            <consortium name="The Broad Institute Genomics Platform"/>
            <consortium name="The Broad Institute Genome Sequencing Center for Infectious Disease"/>
            <person name="Wu L."/>
            <person name="Ma J."/>
        </authorList>
    </citation>
    <scope>NUCLEOTIDE SEQUENCE [LARGE SCALE GENOMIC DNA]</scope>
    <source>
        <strain evidence="8">JCM 12149</strain>
    </source>
</reference>
<evidence type="ECO:0000256" key="5">
    <source>
        <dbReference type="ARBA" id="ARBA00049880"/>
    </source>
</evidence>
<evidence type="ECO:0000256" key="3">
    <source>
        <dbReference type="ARBA" id="ARBA00022679"/>
    </source>
</evidence>
<sequence>MAGNTLNINTDKIRSASLSNQFIENVDLFYCSDQPNVETFLREDALRLEESNACRTHLYFYDNDLIGFYSLFTDYVNLVSSKRDKEGWKDVATAMDSQAFPAIRLHYFGIDEKYRSQRLGELLLMLALDTCVYISNYIGASFVVLEAFEDSIGFFQKYNFRKVKRNNEFQIMAIKIDDIK</sequence>
<dbReference type="PANTHER" id="PTHR36449">
    <property type="entry name" value="ACETYLTRANSFERASE-RELATED"/>
    <property type="match status" value="1"/>
</dbReference>
<dbReference type="PANTHER" id="PTHR36449:SF1">
    <property type="entry name" value="ACETYLTRANSFERASE"/>
    <property type="match status" value="1"/>
</dbReference>
<accession>A0ABP3J4D4</accession>
<comment type="caution">
    <text evidence="7">The sequence shown here is derived from an EMBL/GenBank/DDBJ whole genome shotgun (WGS) entry which is preliminary data.</text>
</comment>
<evidence type="ECO:0000256" key="4">
    <source>
        <dbReference type="ARBA" id="ARBA00023315"/>
    </source>
</evidence>
<keyword evidence="2" id="KW-1277">Toxin-antitoxin system</keyword>
<dbReference type="Gene3D" id="3.40.630.30">
    <property type="match status" value="1"/>
</dbReference>
<keyword evidence="3" id="KW-0808">Transferase</keyword>
<evidence type="ECO:0000256" key="2">
    <source>
        <dbReference type="ARBA" id="ARBA00022649"/>
    </source>
</evidence>
<evidence type="ECO:0000313" key="7">
    <source>
        <dbReference type="EMBL" id="GAA0440995.1"/>
    </source>
</evidence>